<dbReference type="SUPFAM" id="SSF81296">
    <property type="entry name" value="E set domains"/>
    <property type="match status" value="1"/>
</dbReference>
<evidence type="ECO:0000256" key="1">
    <source>
        <dbReference type="ARBA" id="ARBA00022525"/>
    </source>
</evidence>
<dbReference type="GO" id="GO:0004553">
    <property type="term" value="F:hydrolase activity, hydrolyzing O-glycosyl compounds"/>
    <property type="evidence" value="ECO:0007669"/>
    <property type="project" value="InterPro"/>
</dbReference>
<evidence type="ECO:0000313" key="9">
    <source>
        <dbReference type="Proteomes" id="UP000071859"/>
    </source>
</evidence>
<evidence type="ECO:0000256" key="6">
    <source>
        <dbReference type="SAM" id="SignalP"/>
    </source>
</evidence>
<gene>
    <name evidence="8" type="ORF">AWB78_06073</name>
</gene>
<evidence type="ECO:0000259" key="7">
    <source>
        <dbReference type="SMART" id="SM00495"/>
    </source>
</evidence>
<comment type="caution">
    <text evidence="8">The sequence shown here is derived from an EMBL/GenBank/DDBJ whole genome shotgun (WGS) entry which is preliminary data.</text>
</comment>
<feature type="signal peptide" evidence="6">
    <location>
        <begin position="1"/>
        <end position="23"/>
    </location>
</feature>
<organism evidence="8 9">
    <name type="scientific">Caballeronia calidae</name>
    <dbReference type="NCBI Taxonomy" id="1777139"/>
    <lineage>
        <taxon>Bacteria</taxon>
        <taxon>Pseudomonadati</taxon>
        <taxon>Pseudomonadota</taxon>
        <taxon>Betaproteobacteria</taxon>
        <taxon>Burkholderiales</taxon>
        <taxon>Burkholderiaceae</taxon>
        <taxon>Caballeronia</taxon>
    </lineage>
</organism>
<dbReference type="GO" id="GO:0008061">
    <property type="term" value="F:chitin binding"/>
    <property type="evidence" value="ECO:0007669"/>
    <property type="project" value="UniProtKB-KW"/>
</dbReference>
<dbReference type="InterPro" id="IPR036573">
    <property type="entry name" value="CBM_sf_5/12"/>
</dbReference>
<dbReference type="CDD" id="cd12215">
    <property type="entry name" value="ChiC_BD"/>
    <property type="match status" value="2"/>
</dbReference>
<dbReference type="AlphaFoldDB" id="A0A158E3U4"/>
<name>A0A158E3U4_9BURK</name>
<dbReference type="GO" id="GO:0005576">
    <property type="term" value="C:extracellular region"/>
    <property type="evidence" value="ECO:0007669"/>
    <property type="project" value="InterPro"/>
</dbReference>
<dbReference type="Gene3D" id="2.70.50.50">
    <property type="entry name" value="chitin-binding protein cbp21"/>
    <property type="match status" value="1"/>
</dbReference>
<dbReference type="InterPro" id="IPR004302">
    <property type="entry name" value="Cellulose/chitin-bd_N"/>
</dbReference>
<evidence type="ECO:0000256" key="5">
    <source>
        <dbReference type="SAM" id="MobiDB-lite"/>
    </source>
</evidence>
<accession>A0A158E3U4</accession>
<evidence type="ECO:0000313" key="8">
    <source>
        <dbReference type="EMBL" id="SAL01106.1"/>
    </source>
</evidence>
<dbReference type="PANTHER" id="PTHR34823">
    <property type="entry name" value="GLCNAC-BINDING PROTEIN A"/>
    <property type="match status" value="1"/>
</dbReference>
<feature type="domain" description="Chitin-binding type-3" evidence="7">
    <location>
        <begin position="379"/>
        <end position="424"/>
    </location>
</feature>
<keyword evidence="3 6" id="KW-0732">Signal</keyword>
<dbReference type="EMBL" id="FCOX02000044">
    <property type="protein sequence ID" value="SAL01106.1"/>
    <property type="molecule type" value="Genomic_DNA"/>
</dbReference>
<dbReference type="SMART" id="SM00495">
    <property type="entry name" value="ChtBD3"/>
    <property type="match status" value="2"/>
</dbReference>
<feature type="region of interest" description="Disordered" evidence="5">
    <location>
        <begin position="311"/>
        <end position="376"/>
    </location>
</feature>
<dbReference type="Gene3D" id="2.10.10.20">
    <property type="entry name" value="Carbohydrate-binding module superfamily 5/12"/>
    <property type="match status" value="2"/>
</dbReference>
<dbReference type="SUPFAM" id="SSF51055">
    <property type="entry name" value="Carbohydrate binding domain"/>
    <property type="match status" value="2"/>
</dbReference>
<feature type="compositionally biased region" description="Pro residues" evidence="5">
    <location>
        <begin position="317"/>
        <end position="371"/>
    </location>
</feature>
<dbReference type="InterPro" id="IPR014756">
    <property type="entry name" value="Ig_E-set"/>
</dbReference>
<keyword evidence="9" id="KW-1185">Reference proteome</keyword>
<feature type="chain" id="PRO_5007624801" evidence="6">
    <location>
        <begin position="24"/>
        <end position="485"/>
    </location>
</feature>
<dbReference type="Proteomes" id="UP000071859">
    <property type="component" value="Unassembled WGS sequence"/>
</dbReference>
<keyword evidence="4" id="KW-0378">Hydrolase</keyword>
<proteinExistence type="predicted"/>
<dbReference type="GO" id="GO:0005975">
    <property type="term" value="P:carbohydrate metabolic process"/>
    <property type="evidence" value="ECO:0007669"/>
    <property type="project" value="InterPro"/>
</dbReference>
<dbReference type="CDD" id="cd21177">
    <property type="entry name" value="LPMO_AA10"/>
    <property type="match status" value="1"/>
</dbReference>
<keyword evidence="2" id="KW-0147">Chitin-binding</keyword>
<dbReference type="Pfam" id="PF18416">
    <property type="entry name" value="GbpA_2"/>
    <property type="match status" value="1"/>
</dbReference>
<evidence type="ECO:0000256" key="2">
    <source>
        <dbReference type="ARBA" id="ARBA00022669"/>
    </source>
</evidence>
<sequence>MIAVGRSVLMVLVPLVVPCAVSAHGTMETPISRVYSCYLEGPESPKSAACQAAVAVAGPSFLYDWAGVNQLPDGNHKAFVPDGHLCSAGKTNYYGLDLARNDWPATSISADLSGNYTFVWLATAPHVTRYFQIFMTSDGYDFNQPLKWSDLDSKPFCEVNSVALDNGRYKIQCKLPPGKTGRRILYTIWQRNDSAEAFYACSDVNINGVKTTWRELRPLPTSAQDQPSGMKITLRVFDPDGHDLESISYVVTPQTTAAADWVYAMAQKVNTDSKRVRVGLIDNNGNIVPQKDVSANRIYVDGPTDYNFMMDYTGAPAPAPGPAPAPTPTPTPAPAPAPTPTPTPTPTPAPTPTPTPAPTPTPTPTPTPAPTPSTGGACAVSWQAGTTYRAQEQVSANGHNYSARWENGDDPSRNSGDGKAWQDLGACSGQTVLTCAPAWSASKTYANAGTSVSYNGMNYRNKWWSANVDPVTNSDGAWEKVGPCK</sequence>
<dbReference type="GO" id="GO:0030246">
    <property type="term" value="F:carbohydrate binding"/>
    <property type="evidence" value="ECO:0007669"/>
    <property type="project" value="InterPro"/>
</dbReference>
<dbReference type="Gene3D" id="3.30.70.2150">
    <property type="match status" value="1"/>
</dbReference>
<dbReference type="InterPro" id="IPR003610">
    <property type="entry name" value="CBM5/12"/>
</dbReference>
<reference evidence="8" key="1">
    <citation type="submission" date="2016-01" db="EMBL/GenBank/DDBJ databases">
        <authorList>
            <person name="Peeters C."/>
        </authorList>
    </citation>
    <scope>NUCLEOTIDE SEQUENCE</scope>
    <source>
        <strain evidence="8">LMG 29321</strain>
    </source>
</reference>
<dbReference type="PANTHER" id="PTHR34823:SF1">
    <property type="entry name" value="CHITIN-BINDING TYPE-4 DOMAIN-CONTAINING PROTEIN"/>
    <property type="match status" value="1"/>
</dbReference>
<dbReference type="InterPro" id="IPR051024">
    <property type="entry name" value="GlcNAc_Chitin_IntDeg"/>
</dbReference>
<feature type="domain" description="Chitin-binding type-3" evidence="7">
    <location>
        <begin position="436"/>
        <end position="481"/>
    </location>
</feature>
<evidence type="ECO:0000256" key="4">
    <source>
        <dbReference type="ARBA" id="ARBA00022801"/>
    </source>
</evidence>
<dbReference type="Pfam" id="PF03067">
    <property type="entry name" value="LPMO_10"/>
    <property type="match status" value="1"/>
</dbReference>
<keyword evidence="1" id="KW-0964">Secreted</keyword>
<protein>
    <submittedName>
        <fullName evidence="8">Chitin binding domain-containing protein</fullName>
    </submittedName>
</protein>
<dbReference type="InterPro" id="IPR041029">
    <property type="entry name" value="GbpA_2"/>
</dbReference>
<evidence type="ECO:0000256" key="3">
    <source>
        <dbReference type="ARBA" id="ARBA00022729"/>
    </source>
</evidence>